<evidence type="ECO:0000313" key="3">
    <source>
        <dbReference type="Proteomes" id="UP001595476"/>
    </source>
</evidence>
<comment type="caution">
    <text evidence="2">The sequence shown here is derived from an EMBL/GenBank/DDBJ whole genome shotgun (WGS) entry which is preliminary data.</text>
</comment>
<dbReference type="Proteomes" id="UP001595476">
    <property type="component" value="Unassembled WGS sequence"/>
</dbReference>
<feature type="region of interest" description="Disordered" evidence="1">
    <location>
        <begin position="1"/>
        <end position="47"/>
    </location>
</feature>
<feature type="compositionally biased region" description="Polar residues" evidence="1">
    <location>
        <begin position="24"/>
        <end position="35"/>
    </location>
</feature>
<evidence type="ECO:0008006" key="4">
    <source>
        <dbReference type="Google" id="ProtNLM"/>
    </source>
</evidence>
<feature type="compositionally biased region" description="Basic and acidic residues" evidence="1">
    <location>
        <begin position="36"/>
        <end position="47"/>
    </location>
</feature>
<dbReference type="EMBL" id="JBHRSZ010000004">
    <property type="protein sequence ID" value="MFC3151506.1"/>
    <property type="molecule type" value="Genomic_DNA"/>
</dbReference>
<dbReference type="RefSeq" id="WP_386720391.1">
    <property type="nucleotide sequence ID" value="NZ_JBHRSZ010000004.1"/>
</dbReference>
<evidence type="ECO:0000256" key="1">
    <source>
        <dbReference type="SAM" id="MobiDB-lite"/>
    </source>
</evidence>
<reference evidence="3" key="1">
    <citation type="journal article" date="2019" name="Int. J. Syst. Evol. Microbiol.">
        <title>The Global Catalogue of Microorganisms (GCM) 10K type strain sequencing project: providing services to taxonomists for standard genome sequencing and annotation.</title>
        <authorList>
            <consortium name="The Broad Institute Genomics Platform"/>
            <consortium name="The Broad Institute Genome Sequencing Center for Infectious Disease"/>
            <person name="Wu L."/>
            <person name="Ma J."/>
        </authorList>
    </citation>
    <scope>NUCLEOTIDE SEQUENCE [LARGE SCALE GENOMIC DNA]</scope>
    <source>
        <strain evidence="3">KCTC 52438</strain>
    </source>
</reference>
<sequence length="47" mass="5480">MASQQKAKEDAKRRRTQYDKFKKTTVNHSVESTPLSERELIEATKDV</sequence>
<proteinExistence type="predicted"/>
<organism evidence="2 3">
    <name type="scientific">Litoribrevibacter euphylliae</name>
    <dbReference type="NCBI Taxonomy" id="1834034"/>
    <lineage>
        <taxon>Bacteria</taxon>
        <taxon>Pseudomonadati</taxon>
        <taxon>Pseudomonadota</taxon>
        <taxon>Gammaproteobacteria</taxon>
        <taxon>Oceanospirillales</taxon>
        <taxon>Oceanospirillaceae</taxon>
        <taxon>Litoribrevibacter</taxon>
    </lineage>
</organism>
<protein>
    <recommendedName>
        <fullName evidence="4">30S ribosomal protein S14</fullName>
    </recommendedName>
</protein>
<feature type="compositionally biased region" description="Basic and acidic residues" evidence="1">
    <location>
        <begin position="1"/>
        <end position="22"/>
    </location>
</feature>
<gene>
    <name evidence="2" type="ORF">ACFOEK_10755</name>
</gene>
<evidence type="ECO:0000313" key="2">
    <source>
        <dbReference type="EMBL" id="MFC3151506.1"/>
    </source>
</evidence>
<accession>A0ABV7HFT8</accession>
<keyword evidence="3" id="KW-1185">Reference proteome</keyword>
<name>A0ABV7HFT8_9GAMM</name>